<keyword evidence="3" id="KW-1185">Reference proteome</keyword>
<sequence>MKRRELQLPVSNLDNRLKGTLRIHLHRRSPALHNAAIPRRMLTKRQVPPMKNNFAKVAAVITIAAAATFVPLAAHAYPTGEEASVSSTNVTPGGTIDFAVADGTFVPGEPVTISLTGESASGASLAVLKAAVETATLGTIPAAADGSIDARIVFPANASGVYTITATSPSVPEGVSVTVTAATAGGGTGGGSNAGGSLPATGMDSGSLLGLWVGGGALVLAGGAVAVGAAVHRQRKHAA</sequence>
<evidence type="ECO:0000313" key="2">
    <source>
        <dbReference type="EMBL" id="TXK10232.1"/>
    </source>
</evidence>
<evidence type="ECO:0000313" key="3">
    <source>
        <dbReference type="Proteomes" id="UP000321034"/>
    </source>
</evidence>
<gene>
    <name evidence="2" type="ORF">FVP77_15390</name>
</gene>
<dbReference type="AlphaFoldDB" id="A0A5C8HY83"/>
<dbReference type="EMBL" id="VRSV01000002">
    <property type="protein sequence ID" value="TXK10232.1"/>
    <property type="molecule type" value="Genomic_DNA"/>
</dbReference>
<dbReference type="Proteomes" id="UP000321034">
    <property type="component" value="Unassembled WGS sequence"/>
</dbReference>
<dbReference type="NCBIfam" id="TIGR01167">
    <property type="entry name" value="LPXTG_anchor"/>
    <property type="match status" value="1"/>
</dbReference>
<keyword evidence="1" id="KW-0472">Membrane</keyword>
<keyword evidence="1" id="KW-1133">Transmembrane helix</keyword>
<dbReference type="OrthoDB" id="5084061at2"/>
<organism evidence="2 3">
    <name type="scientific">Microbacterium hatanonis</name>
    <dbReference type="NCBI Taxonomy" id="404366"/>
    <lineage>
        <taxon>Bacteria</taxon>
        <taxon>Bacillati</taxon>
        <taxon>Actinomycetota</taxon>
        <taxon>Actinomycetes</taxon>
        <taxon>Micrococcales</taxon>
        <taxon>Microbacteriaceae</taxon>
        <taxon>Microbacterium</taxon>
    </lineage>
</organism>
<accession>A0A5C8HY83</accession>
<feature type="transmembrane region" description="Helical" evidence="1">
    <location>
        <begin position="209"/>
        <end position="231"/>
    </location>
</feature>
<feature type="transmembrane region" description="Helical" evidence="1">
    <location>
        <begin position="54"/>
        <end position="77"/>
    </location>
</feature>
<proteinExistence type="predicted"/>
<name>A0A5C8HY83_9MICO</name>
<protein>
    <submittedName>
        <fullName evidence="2">LPXTG cell wall anchor domain-containing protein</fullName>
    </submittedName>
</protein>
<keyword evidence="1" id="KW-0812">Transmembrane</keyword>
<evidence type="ECO:0000256" key="1">
    <source>
        <dbReference type="SAM" id="Phobius"/>
    </source>
</evidence>
<reference evidence="2 3" key="1">
    <citation type="submission" date="2019-08" db="EMBL/GenBank/DDBJ databases">
        <authorList>
            <person name="Dong K."/>
        </authorList>
    </citation>
    <scope>NUCLEOTIDE SEQUENCE [LARGE SCALE GENOMIC DNA]</scope>
    <source>
        <strain evidence="2 3">JCM14558</strain>
    </source>
</reference>
<comment type="caution">
    <text evidence="2">The sequence shown here is derived from an EMBL/GenBank/DDBJ whole genome shotgun (WGS) entry which is preliminary data.</text>
</comment>